<proteinExistence type="predicted"/>
<gene>
    <name evidence="2" type="ORF">F4827_003475</name>
</gene>
<evidence type="ECO:0000313" key="3">
    <source>
        <dbReference type="Proteomes" id="UP000571554"/>
    </source>
</evidence>
<reference evidence="2 3" key="1">
    <citation type="submission" date="2020-08" db="EMBL/GenBank/DDBJ databases">
        <title>Above-ground endophytic microbial communities from plants in different locations in the United States.</title>
        <authorList>
            <person name="Frank C."/>
        </authorList>
    </citation>
    <scope>NUCLEOTIDE SEQUENCE [LARGE SCALE GENOMIC DNA]</scope>
    <source>
        <strain evidence="2 3">WP4_2_2</strain>
    </source>
</reference>
<accession>A0A7W9WRW3</accession>
<keyword evidence="3" id="KW-1185">Reference proteome</keyword>
<dbReference type="EMBL" id="JACHBW010000009">
    <property type="protein sequence ID" value="MBB6103620.1"/>
    <property type="molecule type" value="Genomic_DNA"/>
</dbReference>
<evidence type="ECO:0000256" key="1">
    <source>
        <dbReference type="SAM" id="MobiDB-lite"/>
    </source>
</evidence>
<dbReference type="Proteomes" id="UP000571554">
    <property type="component" value="Unassembled WGS sequence"/>
</dbReference>
<dbReference type="RefSeq" id="WP_183725155.1">
    <property type="nucleotide sequence ID" value="NZ_JACHBW010000009.1"/>
</dbReference>
<organism evidence="2 3">
    <name type="scientific">Paraburkholderia bannensis</name>
    <dbReference type="NCBI Taxonomy" id="765414"/>
    <lineage>
        <taxon>Bacteria</taxon>
        <taxon>Pseudomonadati</taxon>
        <taxon>Pseudomonadota</taxon>
        <taxon>Betaproteobacteria</taxon>
        <taxon>Burkholderiales</taxon>
        <taxon>Burkholderiaceae</taxon>
        <taxon>Paraburkholderia</taxon>
    </lineage>
</organism>
<comment type="caution">
    <text evidence="2">The sequence shown here is derived from an EMBL/GenBank/DDBJ whole genome shotgun (WGS) entry which is preliminary data.</text>
</comment>
<feature type="region of interest" description="Disordered" evidence="1">
    <location>
        <begin position="1"/>
        <end position="27"/>
    </location>
</feature>
<evidence type="ECO:0000313" key="2">
    <source>
        <dbReference type="EMBL" id="MBB6103620.1"/>
    </source>
</evidence>
<sequence length="119" mass="12490">MQLAPSFAVPDSRSAASASASASVARRPSATILPFRAPRAWLDIALNGKTLAQSRTHLAGLLHSALGVYVTRTAERGDSIVVRLDIAPEDFGFTLHTLLGAVPEATISALRARADGEAR</sequence>
<feature type="compositionally biased region" description="Low complexity" evidence="1">
    <location>
        <begin position="12"/>
        <end position="27"/>
    </location>
</feature>
<dbReference type="AlphaFoldDB" id="A0A7W9WRW3"/>
<protein>
    <submittedName>
        <fullName evidence="2">Uncharacterized protein</fullName>
    </submittedName>
</protein>
<name>A0A7W9WRW3_9BURK</name>